<keyword evidence="8 11" id="KW-0414">Isoprene biosynthesis</keyword>
<comment type="similarity">
    <text evidence="11">In the C-terminal section; belongs to the IspF family.</text>
</comment>
<dbReference type="GO" id="GO:0008685">
    <property type="term" value="F:2-C-methyl-D-erythritol 2,4-cyclodiphosphate synthase activity"/>
    <property type="evidence" value="ECO:0007669"/>
    <property type="project" value="UniProtKB-EC"/>
</dbReference>
<evidence type="ECO:0000256" key="11">
    <source>
        <dbReference type="HAMAP-Rule" id="MF_01520"/>
    </source>
</evidence>
<sequence length="400" mass="41523">MSPGAATPPKSVAVLVVAAGRGSRVGGDVPKQYRLLGGRTVLARTLALFERHPSVGSIVVAIGPDDEPLFRPSARGIGKLAGVVVGGRTRQASCLAGLQALAPAKPDIVLLHDAARPFASAGLIDRAIEAALLHGAAVPGLAVTDTVKRIDADGRVVDTPERALLRSVQTPQAFAFGLIHDAHLRAASAGIETLTDDGAVVEWAGHPLFVFEGEATNMKLTTEADFQRAEQAVSPLAALGDVRTGTGFDVHAFTDGDHVWLNGVRIPHEQALKGHSDADVGLHALTDAILGAIGDGDIGSHFPPSDPQWKGASSDRFLAHAAGLVARRGGAIAHLDVTILCEAPKIGPHREAMRARIADIAAIPVDRVGVKATTTESLGFTGRREGIAAMASATVRLPWN</sequence>
<evidence type="ECO:0000256" key="4">
    <source>
        <dbReference type="ARBA" id="ARBA00008480"/>
    </source>
</evidence>
<dbReference type="NCBIfam" id="TIGR00453">
    <property type="entry name" value="ispD"/>
    <property type="match status" value="1"/>
</dbReference>
<dbReference type="PROSITE" id="PS01350">
    <property type="entry name" value="ISPF"/>
    <property type="match status" value="1"/>
</dbReference>
<reference evidence="13 14" key="1">
    <citation type="submission" date="2023-07" db="EMBL/GenBank/DDBJ databases">
        <title>Genomic Encyclopedia of Type Strains, Phase IV (KMG-IV): sequencing the most valuable type-strain genomes for metagenomic binning, comparative biology and taxonomic classification.</title>
        <authorList>
            <person name="Goeker M."/>
        </authorList>
    </citation>
    <scope>NUCLEOTIDE SEQUENCE [LARGE SCALE GENOMIC DNA]</scope>
    <source>
        <strain evidence="13 14">DSM 5896</strain>
    </source>
</reference>
<keyword evidence="10 11" id="KW-0511">Multifunctional enzyme</keyword>
<dbReference type="InterPro" id="IPR026596">
    <property type="entry name" value="IspD/F"/>
</dbReference>
<evidence type="ECO:0000256" key="3">
    <source>
        <dbReference type="ARBA" id="ARBA00004709"/>
    </source>
</evidence>
<keyword evidence="6 11" id="KW-0548">Nucleotidyltransferase</keyword>
<dbReference type="InterPro" id="IPR003526">
    <property type="entry name" value="MECDP_synthase"/>
</dbReference>
<dbReference type="Gene3D" id="3.90.550.10">
    <property type="entry name" value="Spore Coat Polysaccharide Biosynthesis Protein SpsA, Chain A"/>
    <property type="match status" value="1"/>
</dbReference>
<name>A0ABU0FGV2_9HYPH</name>
<dbReference type="Proteomes" id="UP001237448">
    <property type="component" value="Unassembled WGS sequence"/>
</dbReference>
<comment type="caution">
    <text evidence="13">The sequence shown here is derived from an EMBL/GenBank/DDBJ whole genome shotgun (WGS) entry which is preliminary data.</text>
</comment>
<feature type="binding site" evidence="11">
    <location>
        <begin position="249"/>
        <end position="251"/>
    </location>
    <ligand>
        <name>4-CDP-2-C-methyl-D-erythritol 2-phosphate</name>
        <dbReference type="ChEBI" id="CHEBI:57919"/>
    </ligand>
</feature>
<keyword evidence="5 11" id="KW-0808">Transferase</keyword>
<keyword evidence="7 11" id="KW-0479">Metal-binding</keyword>
<protein>
    <recommendedName>
        <fullName evidence="11">Bifunctional enzyme IspD/IspF</fullName>
    </recommendedName>
    <domain>
        <recommendedName>
            <fullName evidence="11">2-C-methyl-D-erythritol 4-phosphate cytidylyltransferase</fullName>
            <ecNumber evidence="11">2.7.7.60</ecNumber>
        </recommendedName>
        <alternativeName>
            <fullName evidence="11">4-diphosphocytidyl-2C-methyl-D-erythritol synthase</fullName>
        </alternativeName>
        <alternativeName>
            <fullName evidence="11">MEP cytidylyltransferase</fullName>
            <shortName evidence="11">MCT</shortName>
        </alternativeName>
    </domain>
    <domain>
        <recommendedName>
            <fullName evidence="11">2-C-methyl-D-erythritol 2,4-cyclodiphosphate synthase</fullName>
            <shortName evidence="11">MECDP-synthase</shortName>
            <shortName evidence="11">MECPP-synthase</shortName>
            <shortName evidence="11">MECPS</shortName>
            <ecNumber evidence="11">4.6.1.12</ecNumber>
        </recommendedName>
    </domain>
</protein>
<evidence type="ECO:0000256" key="10">
    <source>
        <dbReference type="ARBA" id="ARBA00023268"/>
    </source>
</evidence>
<dbReference type="InterPro" id="IPR036571">
    <property type="entry name" value="MECDP_synthase_sf"/>
</dbReference>
<dbReference type="HAMAP" id="MF_00108">
    <property type="entry name" value="IspD"/>
    <property type="match status" value="1"/>
</dbReference>
<feature type="binding site" evidence="11">
    <location>
        <begin position="275"/>
        <end position="276"/>
    </location>
    <ligand>
        <name>4-CDP-2-C-methyl-D-erythritol 2-phosphate</name>
        <dbReference type="ChEBI" id="CHEBI:57919"/>
    </ligand>
</feature>
<feature type="site" description="Transition state stabilizer" evidence="11">
    <location>
        <position position="275"/>
    </location>
</feature>
<feature type="site" description="Transition state stabilizer" evidence="11">
    <location>
        <position position="24"/>
    </location>
</feature>
<dbReference type="Pfam" id="PF02542">
    <property type="entry name" value="YgbB"/>
    <property type="match status" value="1"/>
</dbReference>
<dbReference type="EC" id="4.6.1.12" evidence="11"/>
<feature type="binding site" evidence="11">
    <location>
        <begin position="297"/>
        <end position="299"/>
    </location>
    <ligand>
        <name>4-CDP-2-C-methyl-D-erythritol 2-phosphate</name>
        <dbReference type="ChEBI" id="CHEBI:57919"/>
    </ligand>
</feature>
<accession>A0ABU0FGV2</accession>
<dbReference type="InterPro" id="IPR001228">
    <property type="entry name" value="IspD"/>
</dbReference>
<feature type="site" description="Transition state stabilizer" evidence="11">
    <location>
        <position position="31"/>
    </location>
</feature>
<dbReference type="EC" id="2.7.7.60" evidence="11"/>
<feature type="binding site" evidence="11">
    <location>
        <position position="283"/>
    </location>
    <ligand>
        <name>a divalent metal cation</name>
        <dbReference type="ChEBI" id="CHEBI:60240"/>
    </ligand>
</feature>
<keyword evidence="14" id="KW-1185">Reference proteome</keyword>
<keyword evidence="9 11" id="KW-0456">Lyase</keyword>
<evidence type="ECO:0000256" key="2">
    <source>
        <dbReference type="ARBA" id="ARBA00001968"/>
    </source>
</evidence>
<evidence type="ECO:0000256" key="7">
    <source>
        <dbReference type="ARBA" id="ARBA00022723"/>
    </source>
</evidence>
<dbReference type="InterPro" id="IPR020555">
    <property type="entry name" value="MECDP_synthase_CS"/>
</dbReference>
<feature type="binding site" evidence="11">
    <location>
        <position position="380"/>
    </location>
    <ligand>
        <name>4-CDP-2-C-methyl-D-erythritol 2-phosphate</name>
        <dbReference type="ChEBI" id="CHEBI:57919"/>
    </ligand>
</feature>
<evidence type="ECO:0000256" key="8">
    <source>
        <dbReference type="ARBA" id="ARBA00023229"/>
    </source>
</evidence>
<comment type="catalytic activity">
    <reaction evidence="1 11">
        <text>4-CDP-2-C-methyl-D-erythritol 2-phosphate = 2-C-methyl-D-erythritol 2,4-cyclic diphosphate + CMP</text>
        <dbReference type="Rhea" id="RHEA:23864"/>
        <dbReference type="ChEBI" id="CHEBI:57919"/>
        <dbReference type="ChEBI" id="CHEBI:58483"/>
        <dbReference type="ChEBI" id="CHEBI:60377"/>
        <dbReference type="EC" id="4.6.1.12"/>
    </reaction>
</comment>
<dbReference type="CDD" id="cd02516">
    <property type="entry name" value="CDP-ME_synthetase"/>
    <property type="match status" value="1"/>
</dbReference>
<dbReference type="HAMAP" id="MF_01520">
    <property type="entry name" value="IspDF"/>
    <property type="match status" value="1"/>
</dbReference>
<dbReference type="PANTHER" id="PTHR43181">
    <property type="entry name" value="2-C-METHYL-D-ERYTHRITOL 2,4-CYCLODIPHOSPHATE SYNTHASE, CHLOROPLASTIC"/>
    <property type="match status" value="1"/>
</dbReference>
<feature type="site" description="Positions MEP for the nucleophilic attack" evidence="11">
    <location>
        <position position="162"/>
    </location>
</feature>
<dbReference type="RefSeq" id="WP_307429814.1">
    <property type="nucleotide sequence ID" value="NZ_JAUSVK010000001.1"/>
</dbReference>
<evidence type="ECO:0000256" key="1">
    <source>
        <dbReference type="ARBA" id="ARBA00000200"/>
    </source>
</evidence>
<dbReference type="NCBIfam" id="NF006899">
    <property type="entry name" value="PRK09382.1"/>
    <property type="match status" value="1"/>
</dbReference>
<dbReference type="HAMAP" id="MF_00107">
    <property type="entry name" value="IspF"/>
    <property type="match status" value="1"/>
</dbReference>
<feature type="site" description="Positions MEP for the nucleophilic attack" evidence="11">
    <location>
        <position position="219"/>
    </location>
</feature>
<evidence type="ECO:0000259" key="12">
    <source>
        <dbReference type="Pfam" id="PF02542"/>
    </source>
</evidence>
<dbReference type="Pfam" id="PF01128">
    <property type="entry name" value="IspD"/>
    <property type="match status" value="1"/>
</dbReference>
<dbReference type="GO" id="GO:0050518">
    <property type="term" value="F:2-C-methyl-D-erythritol 4-phosphate cytidylyltransferase activity"/>
    <property type="evidence" value="ECO:0007669"/>
    <property type="project" value="UniProtKB-EC"/>
</dbReference>
<dbReference type="PANTHER" id="PTHR43181:SF1">
    <property type="entry name" value="2-C-METHYL-D-ERYTHRITOL 2,4-CYCLODIPHOSPHATE SYNTHASE, CHLOROPLASTIC"/>
    <property type="match status" value="1"/>
</dbReference>
<proteinExistence type="inferred from homology"/>
<evidence type="ECO:0000313" key="13">
    <source>
        <dbReference type="EMBL" id="MDQ0393849.1"/>
    </source>
</evidence>
<dbReference type="SUPFAM" id="SSF69765">
    <property type="entry name" value="IpsF-like"/>
    <property type="match status" value="1"/>
</dbReference>
<dbReference type="CDD" id="cd00554">
    <property type="entry name" value="MECDP_synthase"/>
    <property type="match status" value="1"/>
</dbReference>
<comment type="similarity">
    <text evidence="4">Belongs to the IspF family.</text>
</comment>
<comment type="function">
    <text evidence="11">Bifunctional enzyme that catalyzes the formation of 4-diphosphocytidyl-2-C-methyl-D-erythritol from CTP and 2-C-methyl-D-erythritol 4-phosphate (MEP) (IspD), and catalyzes the conversion of 4-diphosphocytidyl-2-C-methyl-D-erythritol 2-phosphate (CDP-ME2P) to 2-C-methyl-D-erythritol 2,4-cyclodiphosphate (ME-CPP) with a corresponding release of cytidine 5-monophosphate (CMP) (IspF).</text>
</comment>
<feature type="binding site" evidence="11">
    <location>
        <begin position="373"/>
        <end position="376"/>
    </location>
    <ligand>
        <name>4-CDP-2-C-methyl-D-erythritol 2-phosphate</name>
        <dbReference type="ChEBI" id="CHEBI:57919"/>
    </ligand>
</feature>
<evidence type="ECO:0000313" key="14">
    <source>
        <dbReference type="Proteomes" id="UP001237448"/>
    </source>
</evidence>
<gene>
    <name evidence="11" type="primary">ispDF</name>
    <name evidence="13" type="ORF">J3R73_003641</name>
</gene>
<evidence type="ECO:0000256" key="9">
    <source>
        <dbReference type="ARBA" id="ARBA00023239"/>
    </source>
</evidence>
<feature type="region of interest" description="2-C-methyl-D-erythritol 2,4-cyclodiphosphate synthase" evidence="11">
    <location>
        <begin position="243"/>
        <end position="400"/>
    </location>
</feature>
<dbReference type="InterPro" id="IPR029044">
    <property type="entry name" value="Nucleotide-diphossugar_trans"/>
</dbReference>
<dbReference type="NCBIfam" id="TIGR00151">
    <property type="entry name" value="ispF"/>
    <property type="match status" value="1"/>
</dbReference>
<dbReference type="SUPFAM" id="SSF53448">
    <property type="entry name" value="Nucleotide-diphospho-sugar transferases"/>
    <property type="match status" value="1"/>
</dbReference>
<evidence type="ECO:0000256" key="6">
    <source>
        <dbReference type="ARBA" id="ARBA00022695"/>
    </source>
</evidence>
<comment type="catalytic activity">
    <reaction evidence="11">
        <text>2-C-methyl-D-erythritol 4-phosphate + CTP + H(+) = 4-CDP-2-C-methyl-D-erythritol + diphosphate</text>
        <dbReference type="Rhea" id="RHEA:13429"/>
        <dbReference type="ChEBI" id="CHEBI:15378"/>
        <dbReference type="ChEBI" id="CHEBI:33019"/>
        <dbReference type="ChEBI" id="CHEBI:37563"/>
        <dbReference type="ChEBI" id="CHEBI:57823"/>
        <dbReference type="ChEBI" id="CHEBI:58262"/>
        <dbReference type="EC" id="2.7.7.60"/>
    </reaction>
</comment>
<dbReference type="Gene3D" id="3.30.1330.50">
    <property type="entry name" value="2-C-methyl-D-erythritol 2,4-cyclodiphosphate synthase"/>
    <property type="match status" value="1"/>
</dbReference>
<feature type="binding site" evidence="11">
    <location>
        <position position="383"/>
    </location>
    <ligand>
        <name>4-CDP-2-C-methyl-D-erythritol 2-phosphate</name>
        <dbReference type="ChEBI" id="CHEBI:57919"/>
    </ligand>
</feature>
<feature type="binding site" evidence="11">
    <location>
        <position position="251"/>
    </location>
    <ligand>
        <name>a divalent metal cation</name>
        <dbReference type="ChEBI" id="CHEBI:60240"/>
    </ligand>
</feature>
<comment type="similarity">
    <text evidence="11">In the N-terminal section; belongs to the IspD/TarI cytidylyltransferase family. IspD subfamily.</text>
</comment>
<dbReference type="EMBL" id="JAUSVK010000001">
    <property type="protein sequence ID" value="MDQ0393849.1"/>
    <property type="molecule type" value="Genomic_DNA"/>
</dbReference>
<comment type="caution">
    <text evidence="11">Lacks conserved residue(s) required for the propagation of feature annotation.</text>
</comment>
<comment type="pathway">
    <text evidence="3 11">Isoprenoid biosynthesis; isopentenyl diphosphate biosynthesis via DXP pathway; isopentenyl diphosphate from 1-deoxy-D-xylulose 5-phosphate: step 4/6.</text>
</comment>
<organism evidence="13 14">
    <name type="scientific">Labrys monachus</name>
    <dbReference type="NCBI Taxonomy" id="217067"/>
    <lineage>
        <taxon>Bacteria</taxon>
        <taxon>Pseudomonadati</taxon>
        <taxon>Pseudomonadota</taxon>
        <taxon>Alphaproteobacteria</taxon>
        <taxon>Hyphomicrobiales</taxon>
        <taxon>Xanthobacteraceae</taxon>
        <taxon>Labrys</taxon>
    </lineage>
</organism>
<comment type="pathway">
    <text evidence="11">Isoprenoid biosynthesis; isopentenyl diphosphate biosynthesis via DXP pathway; isopentenyl diphosphate from 1-deoxy-D-xylulose 5-phosphate: step 2/6.</text>
</comment>
<feature type="binding site" evidence="11">
    <location>
        <position position="249"/>
    </location>
    <ligand>
        <name>a divalent metal cation</name>
        <dbReference type="ChEBI" id="CHEBI:60240"/>
    </ligand>
</feature>
<feature type="region of interest" description="2-C-methyl-D-erythritol 4-phosphate cytidylyltransferase" evidence="11">
    <location>
        <begin position="1"/>
        <end position="242"/>
    </location>
</feature>
<comment type="cofactor">
    <cofactor evidence="2 11">
        <name>a divalent metal cation</name>
        <dbReference type="ChEBI" id="CHEBI:60240"/>
    </cofactor>
</comment>
<evidence type="ECO:0000256" key="5">
    <source>
        <dbReference type="ARBA" id="ARBA00022679"/>
    </source>
</evidence>
<feature type="domain" description="2-C-methyl-D-erythritol 2,4-cyclodiphosphate synthase" evidence="12">
    <location>
        <begin position="243"/>
        <end position="395"/>
    </location>
</feature>
<dbReference type="InterPro" id="IPR034683">
    <property type="entry name" value="IspD/TarI"/>
</dbReference>
<feature type="site" description="Transition state stabilizer" evidence="11">
    <location>
        <position position="374"/>
    </location>
</feature>